<keyword evidence="2" id="KW-1185">Reference proteome</keyword>
<accession>A0A1C3MXI8</accession>
<evidence type="ECO:0000313" key="1">
    <source>
        <dbReference type="EMBL" id="SBV25056.1"/>
    </source>
</evidence>
<sequence>MNRLSVPTGPGCRSLFCRRLADRERESYCRDATQGVGAVLAPRGRVPQTFDELRFHYSLIVERQLTFDRRFTELYERFRDRDLAGTPMRELTGLASRALPPSLLNVLHLVENPDAPLPTMSPAG</sequence>
<name>A0A1C3MXI8_9ACTN</name>
<dbReference type="EMBL" id="LT598496">
    <property type="protein sequence ID" value="SBV25056.1"/>
    <property type="molecule type" value="Genomic_DNA"/>
</dbReference>
<dbReference type="Proteomes" id="UP000199393">
    <property type="component" value="Chromosome I"/>
</dbReference>
<gene>
    <name evidence="1" type="ORF">GA0070620_0525</name>
</gene>
<protein>
    <submittedName>
        <fullName evidence="1">Uncharacterized protein</fullName>
    </submittedName>
</protein>
<dbReference type="OrthoDB" id="3366609at2"/>
<dbReference type="RefSeq" id="WP_091588193.1">
    <property type="nucleotide sequence ID" value="NZ_JBHRWG010000002.1"/>
</dbReference>
<reference evidence="2" key="1">
    <citation type="submission" date="2016-06" db="EMBL/GenBank/DDBJ databases">
        <authorList>
            <person name="Varghese N."/>
        </authorList>
    </citation>
    <scope>NUCLEOTIDE SEQUENCE [LARGE SCALE GENOMIC DNA]</scope>
    <source>
        <strain evidence="2">DSM 45344</strain>
    </source>
</reference>
<organism evidence="1 2">
    <name type="scientific">Micromonospora krabiensis</name>
    <dbReference type="NCBI Taxonomy" id="307121"/>
    <lineage>
        <taxon>Bacteria</taxon>
        <taxon>Bacillati</taxon>
        <taxon>Actinomycetota</taxon>
        <taxon>Actinomycetes</taxon>
        <taxon>Micromonosporales</taxon>
        <taxon>Micromonosporaceae</taxon>
        <taxon>Micromonospora</taxon>
    </lineage>
</organism>
<dbReference type="AlphaFoldDB" id="A0A1C3MXI8"/>
<evidence type="ECO:0000313" key="2">
    <source>
        <dbReference type="Proteomes" id="UP000199393"/>
    </source>
</evidence>
<proteinExistence type="predicted"/>